<sequence length="69" mass="7973">MAPYVIPACSRRLLRLHIRDVVQSLDRLSSRRHVEAGYASVQKAGVEAFSTVSKRRWSLMCEKDCWSHQ</sequence>
<gene>
    <name evidence="1" type="ORF">PAXINDRAFT_172352</name>
</gene>
<reference evidence="1 2" key="1">
    <citation type="submission" date="2014-06" db="EMBL/GenBank/DDBJ databases">
        <authorList>
            <consortium name="DOE Joint Genome Institute"/>
            <person name="Kuo A."/>
            <person name="Kohler A."/>
            <person name="Nagy L.G."/>
            <person name="Floudas D."/>
            <person name="Copeland A."/>
            <person name="Barry K.W."/>
            <person name="Cichocki N."/>
            <person name="Veneault-Fourrey C."/>
            <person name="LaButti K."/>
            <person name="Lindquist E.A."/>
            <person name="Lipzen A."/>
            <person name="Lundell T."/>
            <person name="Morin E."/>
            <person name="Murat C."/>
            <person name="Sun H."/>
            <person name="Tunlid A."/>
            <person name="Henrissat B."/>
            <person name="Grigoriev I.V."/>
            <person name="Hibbett D.S."/>
            <person name="Martin F."/>
            <person name="Nordberg H.P."/>
            <person name="Cantor M.N."/>
            <person name="Hua S.X."/>
        </authorList>
    </citation>
    <scope>NUCLEOTIDE SEQUENCE [LARGE SCALE GENOMIC DNA]</scope>
    <source>
        <strain evidence="1 2">ATCC 200175</strain>
    </source>
</reference>
<dbReference type="AlphaFoldDB" id="A0A0C9TPU2"/>
<accession>A0A0C9TPU2</accession>
<dbReference type="EMBL" id="KN819435">
    <property type="protein sequence ID" value="KIJ09792.1"/>
    <property type="molecule type" value="Genomic_DNA"/>
</dbReference>
<name>A0A0C9TPU2_PAXIN</name>
<dbReference type="HOGENOM" id="CLU_2794644_0_0_1"/>
<dbReference type="Proteomes" id="UP000053647">
    <property type="component" value="Unassembled WGS sequence"/>
</dbReference>
<proteinExistence type="predicted"/>
<reference evidence="2" key="2">
    <citation type="submission" date="2015-01" db="EMBL/GenBank/DDBJ databases">
        <title>Evolutionary Origins and Diversification of the Mycorrhizal Mutualists.</title>
        <authorList>
            <consortium name="DOE Joint Genome Institute"/>
            <consortium name="Mycorrhizal Genomics Consortium"/>
            <person name="Kohler A."/>
            <person name="Kuo A."/>
            <person name="Nagy L.G."/>
            <person name="Floudas D."/>
            <person name="Copeland A."/>
            <person name="Barry K.W."/>
            <person name="Cichocki N."/>
            <person name="Veneault-Fourrey C."/>
            <person name="LaButti K."/>
            <person name="Lindquist E.A."/>
            <person name="Lipzen A."/>
            <person name="Lundell T."/>
            <person name="Morin E."/>
            <person name="Murat C."/>
            <person name="Riley R."/>
            <person name="Ohm R."/>
            <person name="Sun H."/>
            <person name="Tunlid A."/>
            <person name="Henrissat B."/>
            <person name="Grigoriev I.V."/>
            <person name="Hibbett D.S."/>
            <person name="Martin F."/>
        </authorList>
    </citation>
    <scope>NUCLEOTIDE SEQUENCE [LARGE SCALE GENOMIC DNA]</scope>
    <source>
        <strain evidence="2">ATCC 200175</strain>
    </source>
</reference>
<evidence type="ECO:0000313" key="2">
    <source>
        <dbReference type="Proteomes" id="UP000053647"/>
    </source>
</evidence>
<evidence type="ECO:0000313" key="1">
    <source>
        <dbReference type="EMBL" id="KIJ09792.1"/>
    </source>
</evidence>
<keyword evidence="2" id="KW-1185">Reference proteome</keyword>
<protein>
    <submittedName>
        <fullName evidence="1">Unplaced genomic scaffold PAXINscaffold_113, whole genome shotgun sequence</fullName>
    </submittedName>
</protein>
<organism evidence="1 2">
    <name type="scientific">Paxillus involutus ATCC 200175</name>
    <dbReference type="NCBI Taxonomy" id="664439"/>
    <lineage>
        <taxon>Eukaryota</taxon>
        <taxon>Fungi</taxon>
        <taxon>Dikarya</taxon>
        <taxon>Basidiomycota</taxon>
        <taxon>Agaricomycotina</taxon>
        <taxon>Agaricomycetes</taxon>
        <taxon>Agaricomycetidae</taxon>
        <taxon>Boletales</taxon>
        <taxon>Paxilineae</taxon>
        <taxon>Paxillaceae</taxon>
        <taxon>Paxillus</taxon>
    </lineage>
</organism>